<accession>A0A0G1DC83</accession>
<feature type="transmembrane region" description="Helical" evidence="1">
    <location>
        <begin position="202"/>
        <end position="223"/>
    </location>
</feature>
<dbReference type="EMBL" id="LCFP01000017">
    <property type="protein sequence ID" value="KKS95495.1"/>
    <property type="molecule type" value="Genomic_DNA"/>
</dbReference>
<reference evidence="3 4" key="1">
    <citation type="journal article" date="2015" name="Nature">
        <title>rRNA introns, odd ribosomes, and small enigmatic genomes across a large radiation of phyla.</title>
        <authorList>
            <person name="Brown C.T."/>
            <person name="Hug L.A."/>
            <person name="Thomas B.C."/>
            <person name="Sharon I."/>
            <person name="Castelle C.J."/>
            <person name="Singh A."/>
            <person name="Wilkins M.J."/>
            <person name="Williams K.H."/>
            <person name="Banfield J.F."/>
        </authorList>
    </citation>
    <scope>NUCLEOTIDE SEQUENCE [LARGE SCALE GENOMIC DNA]</scope>
</reference>
<keyword evidence="1" id="KW-1133">Transmembrane helix</keyword>
<feature type="chain" id="PRO_5002536468" description="ABC transporter permease" evidence="2">
    <location>
        <begin position="24"/>
        <end position="272"/>
    </location>
</feature>
<sequence length="272" mass="29694">MQKKIFLLFFFFFTLFHPFPGMAQIPDFSISTTYEVGDKDIRDGDILSLTPEKEVLVRSREPYDAKMYGVFVENPKIVFRTQGYQTPVARNGEVDVNISTIGGPILRGDYITSSTVPGAGQKATEITGYLLGIALENFDEKSGTEIKIEDNTYRAGKIKVAVGIGPASPVLLKNSGGFLGTVKQFAATFLYNLSITRQAEKIIRYIIAALVAIISILSGLYFFGRNVTKGIESIGRNPLAKVTIQTMIILNVILIGMVALGGIILSLVILAL</sequence>
<feature type="signal peptide" evidence="2">
    <location>
        <begin position="1"/>
        <end position="23"/>
    </location>
</feature>
<comment type="caution">
    <text evidence="3">The sequence shown here is derived from an EMBL/GenBank/DDBJ whole genome shotgun (WGS) entry which is preliminary data.</text>
</comment>
<dbReference type="Proteomes" id="UP000034894">
    <property type="component" value="Unassembled WGS sequence"/>
</dbReference>
<evidence type="ECO:0000313" key="4">
    <source>
        <dbReference type="Proteomes" id="UP000034894"/>
    </source>
</evidence>
<evidence type="ECO:0008006" key="5">
    <source>
        <dbReference type="Google" id="ProtNLM"/>
    </source>
</evidence>
<dbReference type="Gene3D" id="1.20.20.10">
    <property type="entry name" value="F1F0 ATP synthase subunit C"/>
    <property type="match status" value="1"/>
</dbReference>
<evidence type="ECO:0000256" key="1">
    <source>
        <dbReference type="SAM" id="Phobius"/>
    </source>
</evidence>
<keyword evidence="1" id="KW-0472">Membrane</keyword>
<evidence type="ECO:0000313" key="3">
    <source>
        <dbReference type="EMBL" id="KKS95495.1"/>
    </source>
</evidence>
<name>A0A0G1DC83_9BACT</name>
<organism evidence="3 4">
    <name type="scientific">Candidatus Gottesmanbacteria bacterium GW2011_GWA2_43_14</name>
    <dbReference type="NCBI Taxonomy" id="1618443"/>
    <lineage>
        <taxon>Bacteria</taxon>
        <taxon>Candidatus Gottesmaniibacteriota</taxon>
    </lineage>
</organism>
<proteinExistence type="predicted"/>
<feature type="transmembrane region" description="Helical" evidence="1">
    <location>
        <begin position="244"/>
        <end position="271"/>
    </location>
</feature>
<keyword evidence="1" id="KW-0812">Transmembrane</keyword>
<dbReference type="STRING" id="1618443.UV73_C0017G0009"/>
<protein>
    <recommendedName>
        <fullName evidence="5">ABC transporter permease</fullName>
    </recommendedName>
</protein>
<dbReference type="InterPro" id="IPR038662">
    <property type="entry name" value="ATP_synth_F0_csu_sf"/>
</dbReference>
<evidence type="ECO:0000256" key="2">
    <source>
        <dbReference type="SAM" id="SignalP"/>
    </source>
</evidence>
<keyword evidence="2" id="KW-0732">Signal</keyword>
<dbReference type="CDD" id="cd00313">
    <property type="entry name" value="ATP-synt_Fo_Vo_Ao_c"/>
    <property type="match status" value="1"/>
</dbReference>
<gene>
    <name evidence="3" type="ORF">UV73_C0017G0009</name>
</gene>
<dbReference type="AlphaFoldDB" id="A0A0G1DC83"/>